<evidence type="ECO:0000256" key="1">
    <source>
        <dbReference type="ARBA" id="ARBA00004141"/>
    </source>
</evidence>
<comment type="caution">
    <text evidence="9">The sequence shown here is derived from an EMBL/GenBank/DDBJ whole genome shotgun (WGS) entry which is preliminary data.</text>
</comment>
<evidence type="ECO:0000256" key="3">
    <source>
        <dbReference type="ARBA" id="ARBA00022989"/>
    </source>
</evidence>
<evidence type="ECO:0000256" key="6">
    <source>
        <dbReference type="SAM" id="MobiDB-lite"/>
    </source>
</evidence>
<feature type="compositionally biased region" description="Basic and acidic residues" evidence="6">
    <location>
        <begin position="356"/>
        <end position="365"/>
    </location>
</feature>
<keyword evidence="2 7" id="KW-0812">Transmembrane</keyword>
<name>A0A8H4L8K5_9HYPO</name>
<comment type="similarity">
    <text evidence="5">Belongs to the SAT4 family.</text>
</comment>
<keyword evidence="3 7" id="KW-1133">Transmembrane helix</keyword>
<sequence>MSASPPPPNPDAPLSGAAATVDRRGLLVVVWVCFSIATSFVSLRLFVRWRQNRRFLPDDYWITWAWACTLTMAILQTQQMDSLWYMTYLGAGRIAVDPEQIAAQQRQLTRWQFPIIKMFWIILWSVKASFMALFFRLVQPFPIIRRLWYCVAVFAALALIGCILASTLTCNPPSDYFYGNCDSPHEVWMQRFNVIYSTTVDITTDFMIMALPIAVLPSLQLDKRKKIGLGIAFSLGFIIICVAIVRMTQVIVGNKVDLVGLAIWGAVETATALVVGSLPALKSLLARGVKKYKSSRSGPSDYAAYGSASSQRRQGYGPGTATRAMMVAECIPLDDMHQSGQVGGRIYVQKTFETATERDDYSSRGDDDEAAIVKGSLK</sequence>
<feature type="region of interest" description="Disordered" evidence="6">
    <location>
        <begin position="294"/>
        <end position="317"/>
    </location>
</feature>
<proteinExistence type="inferred from homology"/>
<evidence type="ECO:0000256" key="2">
    <source>
        <dbReference type="ARBA" id="ARBA00022692"/>
    </source>
</evidence>
<dbReference type="Proteomes" id="UP000554235">
    <property type="component" value="Unassembled WGS sequence"/>
</dbReference>
<protein>
    <submittedName>
        <fullName evidence="9">Pth11-like integral membrane</fullName>
    </submittedName>
</protein>
<dbReference type="AlphaFoldDB" id="A0A8H4L8K5"/>
<keyword evidence="4 7" id="KW-0472">Membrane</keyword>
<evidence type="ECO:0000313" key="10">
    <source>
        <dbReference type="Proteomes" id="UP000554235"/>
    </source>
</evidence>
<evidence type="ECO:0000256" key="5">
    <source>
        <dbReference type="ARBA" id="ARBA00038359"/>
    </source>
</evidence>
<feature type="domain" description="Rhodopsin" evidence="8">
    <location>
        <begin position="43"/>
        <end position="287"/>
    </location>
</feature>
<comment type="subcellular location">
    <subcellularLocation>
        <location evidence="1">Membrane</location>
        <topology evidence="1">Multi-pass membrane protein</topology>
    </subcellularLocation>
</comment>
<feature type="region of interest" description="Disordered" evidence="6">
    <location>
        <begin position="356"/>
        <end position="378"/>
    </location>
</feature>
<evidence type="ECO:0000256" key="4">
    <source>
        <dbReference type="ARBA" id="ARBA00023136"/>
    </source>
</evidence>
<feature type="transmembrane region" description="Helical" evidence="7">
    <location>
        <begin position="227"/>
        <end position="252"/>
    </location>
</feature>
<dbReference type="Pfam" id="PF20684">
    <property type="entry name" value="Fung_rhodopsin"/>
    <property type="match status" value="1"/>
</dbReference>
<evidence type="ECO:0000259" key="8">
    <source>
        <dbReference type="Pfam" id="PF20684"/>
    </source>
</evidence>
<feature type="transmembrane region" description="Helical" evidence="7">
    <location>
        <begin position="59"/>
        <end position="77"/>
    </location>
</feature>
<dbReference type="GO" id="GO:0016020">
    <property type="term" value="C:membrane"/>
    <property type="evidence" value="ECO:0007669"/>
    <property type="project" value="UniProtKB-SubCell"/>
</dbReference>
<dbReference type="EMBL" id="JAADYS010001130">
    <property type="protein sequence ID" value="KAF4464887.1"/>
    <property type="molecule type" value="Genomic_DNA"/>
</dbReference>
<feature type="transmembrane region" description="Helical" evidence="7">
    <location>
        <begin position="258"/>
        <end position="281"/>
    </location>
</feature>
<accession>A0A8H4L8K5</accession>
<evidence type="ECO:0000256" key="7">
    <source>
        <dbReference type="SAM" id="Phobius"/>
    </source>
</evidence>
<gene>
    <name evidence="9" type="ORF">FALBO_8275</name>
</gene>
<dbReference type="OrthoDB" id="444631at2759"/>
<feature type="transmembrane region" description="Helical" evidence="7">
    <location>
        <begin position="147"/>
        <end position="168"/>
    </location>
</feature>
<organism evidence="9 10">
    <name type="scientific">Fusarium albosuccineum</name>
    <dbReference type="NCBI Taxonomy" id="1237068"/>
    <lineage>
        <taxon>Eukaryota</taxon>
        <taxon>Fungi</taxon>
        <taxon>Dikarya</taxon>
        <taxon>Ascomycota</taxon>
        <taxon>Pezizomycotina</taxon>
        <taxon>Sordariomycetes</taxon>
        <taxon>Hypocreomycetidae</taxon>
        <taxon>Hypocreales</taxon>
        <taxon>Nectriaceae</taxon>
        <taxon>Fusarium</taxon>
        <taxon>Fusarium decemcellulare species complex</taxon>
    </lineage>
</organism>
<reference evidence="9 10" key="1">
    <citation type="submission" date="2020-01" db="EMBL/GenBank/DDBJ databases">
        <title>Identification and distribution of gene clusters putatively required for synthesis of sphingolipid metabolism inhibitors in phylogenetically diverse species of the filamentous fungus Fusarium.</title>
        <authorList>
            <person name="Kim H.-S."/>
            <person name="Busman M."/>
            <person name="Brown D.W."/>
            <person name="Divon H."/>
            <person name="Uhlig S."/>
            <person name="Proctor R.H."/>
        </authorList>
    </citation>
    <scope>NUCLEOTIDE SEQUENCE [LARGE SCALE GENOMIC DNA]</scope>
    <source>
        <strain evidence="9 10">NRRL 20459</strain>
    </source>
</reference>
<dbReference type="InterPro" id="IPR052337">
    <property type="entry name" value="SAT4-like"/>
</dbReference>
<dbReference type="PANTHER" id="PTHR33048:SF162">
    <property type="entry name" value="SATRATOXIN BIOSYNTHESIS SC1 CLUSTER PROTEIN 4"/>
    <property type="match status" value="1"/>
</dbReference>
<dbReference type="PANTHER" id="PTHR33048">
    <property type="entry name" value="PTH11-LIKE INTEGRAL MEMBRANE PROTEIN (AFU_ORTHOLOGUE AFUA_5G11245)"/>
    <property type="match status" value="1"/>
</dbReference>
<evidence type="ECO:0000313" key="9">
    <source>
        <dbReference type="EMBL" id="KAF4464887.1"/>
    </source>
</evidence>
<keyword evidence="10" id="KW-1185">Reference proteome</keyword>
<feature type="transmembrane region" description="Helical" evidence="7">
    <location>
        <begin position="25"/>
        <end position="47"/>
    </location>
</feature>
<feature type="transmembrane region" description="Helical" evidence="7">
    <location>
        <begin position="115"/>
        <end position="135"/>
    </location>
</feature>
<feature type="transmembrane region" description="Helical" evidence="7">
    <location>
        <begin position="194"/>
        <end position="215"/>
    </location>
</feature>
<dbReference type="InterPro" id="IPR049326">
    <property type="entry name" value="Rhodopsin_dom_fungi"/>
</dbReference>